<comment type="caution">
    <text evidence="4">The sequence shown here is derived from an EMBL/GenBank/DDBJ whole genome shotgun (WGS) entry which is preliminary data.</text>
</comment>
<evidence type="ECO:0000313" key="4">
    <source>
        <dbReference type="EMBL" id="PPQ32511.1"/>
    </source>
</evidence>
<dbReference type="PANTHER" id="PTHR43639:SF1">
    <property type="entry name" value="SHORT-CHAIN DEHYDROGENASE_REDUCTASE FAMILY PROTEIN"/>
    <property type="match status" value="1"/>
</dbReference>
<dbReference type="Gene3D" id="3.40.50.720">
    <property type="entry name" value="NAD(P)-binding Rossmann-like Domain"/>
    <property type="match status" value="1"/>
</dbReference>
<dbReference type="InterPro" id="IPR002347">
    <property type="entry name" value="SDR_fam"/>
</dbReference>
<dbReference type="SUPFAM" id="SSF51735">
    <property type="entry name" value="NAD(P)-binding Rossmann-fold domains"/>
    <property type="match status" value="1"/>
</dbReference>
<dbReference type="EMBL" id="NHSJ01000038">
    <property type="protein sequence ID" value="PPQ32511.1"/>
    <property type="molecule type" value="Genomic_DNA"/>
</dbReference>
<evidence type="ECO:0000256" key="1">
    <source>
        <dbReference type="ARBA" id="ARBA00006484"/>
    </source>
</evidence>
<evidence type="ECO:0008006" key="6">
    <source>
        <dbReference type="Google" id="ProtNLM"/>
    </source>
</evidence>
<name>A0A2S6ND47_9HYPH</name>
<organism evidence="4 5">
    <name type="scientific">Rhodoblastus sphagnicola</name>
    <dbReference type="NCBI Taxonomy" id="333368"/>
    <lineage>
        <taxon>Bacteria</taxon>
        <taxon>Pseudomonadati</taxon>
        <taxon>Pseudomonadota</taxon>
        <taxon>Alphaproteobacteria</taxon>
        <taxon>Hyphomicrobiales</taxon>
        <taxon>Rhodoblastaceae</taxon>
        <taxon>Rhodoblastus</taxon>
    </lineage>
</organism>
<dbReference type="PANTHER" id="PTHR43639">
    <property type="entry name" value="OXIDOREDUCTASE, SHORT-CHAIN DEHYDROGENASE/REDUCTASE FAMILY (AFU_ORTHOLOGUE AFUA_5G02870)"/>
    <property type="match status" value="1"/>
</dbReference>
<dbReference type="AlphaFoldDB" id="A0A2S6ND47"/>
<dbReference type="GO" id="GO:0016491">
    <property type="term" value="F:oxidoreductase activity"/>
    <property type="evidence" value="ECO:0007669"/>
    <property type="project" value="UniProtKB-KW"/>
</dbReference>
<proteinExistence type="inferred from homology"/>
<gene>
    <name evidence="4" type="ORF">CCR94_04815</name>
</gene>
<evidence type="ECO:0000256" key="2">
    <source>
        <dbReference type="ARBA" id="ARBA00023002"/>
    </source>
</evidence>
<reference evidence="4 5" key="1">
    <citation type="journal article" date="2018" name="Arch. Microbiol.">
        <title>New insights into the metabolic potential of the phototrophic purple bacterium Rhodopila globiformis DSM 161(T) from its draft genome sequence and evidence for a vanadium-dependent nitrogenase.</title>
        <authorList>
            <person name="Imhoff J.F."/>
            <person name="Rahn T."/>
            <person name="Kunzel S."/>
            <person name="Neulinger S.C."/>
        </authorList>
    </citation>
    <scope>NUCLEOTIDE SEQUENCE [LARGE SCALE GENOMIC DNA]</scope>
    <source>
        <strain evidence="4 5">DSM 16996</strain>
    </source>
</reference>
<sequence>MGLRSAGVTARRAVITGASRGLGRHLAERFWREGFSLVLVARDLRALEVLRDSLPPATGRDVELFACDFADAAQVARFAAEVTARWSRLDALVNNAAIQGPVGPLTDNDPEAWAICLQVNLLAPVALCRAFIPLLAASGAGAILNLSGGGATGPRPNFTAYASAKAGLARFGETLAGEVAPLVTVNALAPGAMKTAMLEQVLHEGRQAAGAREYEIAAKVFEAGGASMDAVADLAVFLCSDRARRITGKLISAVWDKWADWPDHADVLEKTDLYTLRRITGRDRDCAWGDK</sequence>
<dbReference type="Proteomes" id="UP000239089">
    <property type="component" value="Unassembled WGS sequence"/>
</dbReference>
<dbReference type="CDD" id="cd05233">
    <property type="entry name" value="SDR_c"/>
    <property type="match status" value="1"/>
</dbReference>
<keyword evidence="5" id="KW-1185">Reference proteome</keyword>
<evidence type="ECO:0000313" key="5">
    <source>
        <dbReference type="Proteomes" id="UP000239089"/>
    </source>
</evidence>
<dbReference type="InterPro" id="IPR036291">
    <property type="entry name" value="NAD(P)-bd_dom_sf"/>
</dbReference>
<comment type="similarity">
    <text evidence="1 3">Belongs to the short-chain dehydrogenases/reductases (SDR) family.</text>
</comment>
<evidence type="ECO:0000256" key="3">
    <source>
        <dbReference type="RuleBase" id="RU000363"/>
    </source>
</evidence>
<dbReference type="PRINTS" id="PR00081">
    <property type="entry name" value="GDHRDH"/>
</dbReference>
<keyword evidence="2" id="KW-0560">Oxidoreductase</keyword>
<protein>
    <recommendedName>
        <fullName evidence="6">Dehydrogenase</fullName>
    </recommendedName>
</protein>
<dbReference type="PRINTS" id="PR00080">
    <property type="entry name" value="SDRFAMILY"/>
</dbReference>
<dbReference type="Pfam" id="PF00106">
    <property type="entry name" value="adh_short"/>
    <property type="match status" value="1"/>
</dbReference>
<accession>A0A2S6ND47</accession>